<comment type="caution">
    <text evidence="3">The sequence shown here is derived from an EMBL/GenBank/DDBJ whole genome shotgun (WGS) entry which is preliminary data.</text>
</comment>
<evidence type="ECO:0000256" key="1">
    <source>
        <dbReference type="ARBA" id="ARBA00006927"/>
    </source>
</evidence>
<name>A0ABN9L0K4_9NEOB</name>
<dbReference type="PANTHER" id="PTHR13109:SF7">
    <property type="entry name" value="NEUROCHONDRIN"/>
    <property type="match status" value="1"/>
</dbReference>
<evidence type="ECO:0000313" key="3">
    <source>
        <dbReference type="EMBL" id="CAJ0927673.1"/>
    </source>
</evidence>
<evidence type="ECO:0000256" key="2">
    <source>
        <dbReference type="ARBA" id="ARBA00018324"/>
    </source>
</evidence>
<reference evidence="3" key="1">
    <citation type="submission" date="2023-07" db="EMBL/GenBank/DDBJ databases">
        <authorList>
            <person name="Stuckert A."/>
        </authorList>
    </citation>
    <scope>NUCLEOTIDE SEQUENCE</scope>
</reference>
<dbReference type="PANTHER" id="PTHR13109">
    <property type="entry name" value="NEUROCHONDRIN"/>
    <property type="match status" value="1"/>
</dbReference>
<comment type="similarity">
    <text evidence="1">Belongs to the neurochondrin family.</text>
</comment>
<accession>A0ABN9L0K4</accession>
<evidence type="ECO:0000313" key="4">
    <source>
        <dbReference type="Proteomes" id="UP001176940"/>
    </source>
</evidence>
<keyword evidence="4" id="KW-1185">Reference proteome</keyword>
<dbReference type="EMBL" id="CAUEEQ010004514">
    <property type="protein sequence ID" value="CAJ0927673.1"/>
    <property type="molecule type" value="Genomic_DNA"/>
</dbReference>
<dbReference type="Pfam" id="PF05536">
    <property type="entry name" value="Neurochondrin"/>
    <property type="match status" value="1"/>
</dbReference>
<sequence length="491" mass="54745">MAEMPGDGSAQNSALERCLEVLRAAKNDSELFAALLLVTKCARAQELDDSTRYRIFDAVGFSFPNRLFFTKTTPDGCPEYLFRSLGLTLLACFCTDPSLASHPQVINKIPILNETLNISCQEDNNVLTSMVEDAYQCLVGILASTEGAKQLVSGGTLSSLCEAYLKQNHGWTHALRILTSLLTSQPDNCWKKSRNELQCLLVKLSEDFGTECGSHKFHLAEILPVFLPPSPLLLETSWGENCLRHLSKGLFLILSSKLSVAQRDPAFKLAACLSNVYGSSWIMIDGRGEKSKFLSLLVNLACVEVRMALEDPMPLDSRQATATACYALVEMGIQECTKEEGHPMLGDLQKLQLLQVMQEACAAVMYYLQQVGWEKIEDPFVLASVRLLGAWLAEETSCLRQGVIQLLPFLVHYMRTWFQRGVTCRKQLKEAPQMALLSSSWGAVWPGDAIRYQKNSGLLLPQRLCWPYTFNCCQLLHNKRCPTQLATGFLH</sequence>
<dbReference type="Proteomes" id="UP001176940">
    <property type="component" value="Unassembled WGS sequence"/>
</dbReference>
<gene>
    <name evidence="3" type="ORF">RIMI_LOCUS3087664</name>
</gene>
<organism evidence="3 4">
    <name type="scientific">Ranitomeya imitator</name>
    <name type="common">mimic poison frog</name>
    <dbReference type="NCBI Taxonomy" id="111125"/>
    <lineage>
        <taxon>Eukaryota</taxon>
        <taxon>Metazoa</taxon>
        <taxon>Chordata</taxon>
        <taxon>Craniata</taxon>
        <taxon>Vertebrata</taxon>
        <taxon>Euteleostomi</taxon>
        <taxon>Amphibia</taxon>
        <taxon>Batrachia</taxon>
        <taxon>Anura</taxon>
        <taxon>Neobatrachia</taxon>
        <taxon>Hyloidea</taxon>
        <taxon>Dendrobatidae</taxon>
        <taxon>Dendrobatinae</taxon>
        <taxon>Ranitomeya</taxon>
    </lineage>
</organism>
<dbReference type="InterPro" id="IPR008709">
    <property type="entry name" value="Neurochondrin"/>
</dbReference>
<protein>
    <recommendedName>
        <fullName evidence="2">Neurochondrin</fullName>
    </recommendedName>
</protein>
<proteinExistence type="inferred from homology"/>